<evidence type="ECO:0000313" key="2">
    <source>
        <dbReference type="EMBL" id="MBB5868544.1"/>
    </source>
</evidence>
<dbReference type="AlphaFoldDB" id="A0A841BJV0"/>
<keyword evidence="3" id="KW-1185">Reference proteome</keyword>
<feature type="compositionally biased region" description="Low complexity" evidence="1">
    <location>
        <begin position="54"/>
        <end position="65"/>
    </location>
</feature>
<dbReference type="EMBL" id="JACHMN010000002">
    <property type="protein sequence ID" value="MBB5868544.1"/>
    <property type="molecule type" value="Genomic_DNA"/>
</dbReference>
<evidence type="ECO:0000256" key="1">
    <source>
        <dbReference type="SAM" id="MobiDB-lite"/>
    </source>
</evidence>
<name>A0A841BJV0_9ACTN</name>
<reference evidence="2 3" key="1">
    <citation type="submission" date="2020-08" db="EMBL/GenBank/DDBJ databases">
        <title>Sequencing the genomes of 1000 actinobacteria strains.</title>
        <authorList>
            <person name="Klenk H.-P."/>
        </authorList>
    </citation>
    <scope>NUCLEOTIDE SEQUENCE [LARGE SCALE GENOMIC DNA]</scope>
    <source>
        <strain evidence="2 3">DSM 45362</strain>
    </source>
</reference>
<dbReference type="Proteomes" id="UP000587527">
    <property type="component" value="Unassembled WGS sequence"/>
</dbReference>
<comment type="caution">
    <text evidence="2">The sequence shown here is derived from an EMBL/GenBank/DDBJ whole genome shotgun (WGS) entry which is preliminary data.</text>
</comment>
<protein>
    <submittedName>
        <fullName evidence="2">Uncharacterized protein</fullName>
    </submittedName>
</protein>
<gene>
    <name evidence="2" type="ORF">F4553_001923</name>
</gene>
<feature type="region of interest" description="Disordered" evidence="1">
    <location>
        <begin position="54"/>
        <end position="79"/>
    </location>
</feature>
<evidence type="ECO:0000313" key="3">
    <source>
        <dbReference type="Proteomes" id="UP000587527"/>
    </source>
</evidence>
<organism evidence="2 3">
    <name type="scientific">Allocatelliglobosispora scoriae</name>
    <dbReference type="NCBI Taxonomy" id="643052"/>
    <lineage>
        <taxon>Bacteria</taxon>
        <taxon>Bacillati</taxon>
        <taxon>Actinomycetota</taxon>
        <taxon>Actinomycetes</taxon>
        <taxon>Micromonosporales</taxon>
        <taxon>Micromonosporaceae</taxon>
        <taxon>Allocatelliglobosispora</taxon>
    </lineage>
</organism>
<proteinExistence type="predicted"/>
<accession>A0A841BJV0</accession>
<sequence length="99" mass="10747">MAASDENVKLLKLLQVQNQEGPCTGAFRTGIPVVNADLRHAADRWPLFAPRAGAATAGSSCSGAARRQERASRPTRQWVNPYPPHLACRGYPSSPTSFW</sequence>